<dbReference type="KEGG" id="cmi:CMM_1175"/>
<dbReference type="AlphaFoldDB" id="A5CQ66"/>
<evidence type="ECO:0000313" key="3">
    <source>
        <dbReference type="Proteomes" id="UP000001564"/>
    </source>
</evidence>
<feature type="region of interest" description="Disordered" evidence="1">
    <location>
        <begin position="163"/>
        <end position="251"/>
    </location>
</feature>
<evidence type="ECO:0000313" key="2">
    <source>
        <dbReference type="EMBL" id="CAN01219.1"/>
    </source>
</evidence>
<dbReference type="eggNOG" id="COG1716">
    <property type="taxonomic scope" value="Bacteria"/>
</dbReference>
<dbReference type="EMBL" id="AM711867">
    <property type="protein sequence ID" value="CAN01219.1"/>
    <property type="molecule type" value="Genomic_DNA"/>
</dbReference>
<feature type="compositionally biased region" description="Basic and acidic residues" evidence="1">
    <location>
        <begin position="163"/>
        <end position="185"/>
    </location>
</feature>
<keyword evidence="3" id="KW-1185">Reference proteome</keyword>
<gene>
    <name evidence="2" type="ordered locus">CMM_1175</name>
</gene>
<dbReference type="HOGENOM" id="CLU_784589_0_0_11"/>
<protein>
    <recommendedName>
        <fullName evidence="4">FHA domain-containing protein</fullName>
    </recommendedName>
</protein>
<evidence type="ECO:0000256" key="1">
    <source>
        <dbReference type="SAM" id="MobiDB-lite"/>
    </source>
</evidence>
<dbReference type="Gene3D" id="2.60.200.20">
    <property type="match status" value="1"/>
</dbReference>
<dbReference type="InterPro" id="IPR008984">
    <property type="entry name" value="SMAD_FHA_dom_sf"/>
</dbReference>
<evidence type="ECO:0008006" key="4">
    <source>
        <dbReference type="Google" id="ProtNLM"/>
    </source>
</evidence>
<reference evidence="2 3" key="1">
    <citation type="journal article" date="2008" name="J. Bacteriol.">
        <title>The genome sequence of the tomato-pathogenic actinomycete Clavibacter michiganensis subsp. michiganensis NCPPB382 reveals a large island involved in pathogenicity.</title>
        <authorList>
            <person name="Gartemann K.H."/>
            <person name="Abt B."/>
            <person name="Bekel T."/>
            <person name="Burger A."/>
            <person name="Engemann J."/>
            <person name="Flugel M."/>
            <person name="Gaigalat L."/>
            <person name="Goesmann A."/>
            <person name="Grafen I."/>
            <person name="Kalinowski J."/>
            <person name="Kaup O."/>
            <person name="Kirchner O."/>
            <person name="Krause L."/>
            <person name="Linke B."/>
            <person name="McHardy A."/>
            <person name="Meyer F."/>
            <person name="Pohle S."/>
            <person name="Ruckert C."/>
            <person name="Schneiker S."/>
            <person name="Zellermann E.M."/>
            <person name="Puhler A."/>
            <person name="Eichenlaub R."/>
            <person name="Kaiser O."/>
            <person name="Bartels D."/>
        </authorList>
    </citation>
    <scope>NUCLEOTIDE SEQUENCE [LARGE SCALE GENOMIC DNA]</scope>
    <source>
        <strain evidence="2 3">NCPPB 382</strain>
    </source>
</reference>
<organism evidence="2 3">
    <name type="scientific">Clavibacter michiganensis subsp. michiganensis (strain NCPPB 382)</name>
    <dbReference type="NCBI Taxonomy" id="443906"/>
    <lineage>
        <taxon>Bacteria</taxon>
        <taxon>Bacillati</taxon>
        <taxon>Actinomycetota</taxon>
        <taxon>Actinomycetes</taxon>
        <taxon>Micrococcales</taxon>
        <taxon>Microbacteriaceae</taxon>
        <taxon>Clavibacter</taxon>
    </lineage>
</organism>
<dbReference type="SUPFAM" id="SSF49879">
    <property type="entry name" value="SMAD/FHA domain"/>
    <property type="match status" value="1"/>
</dbReference>
<accession>A5CQ66</accession>
<dbReference type="Proteomes" id="UP000001564">
    <property type="component" value="Chromosome"/>
</dbReference>
<name>A5CQ66_CLAM3</name>
<dbReference type="RefSeq" id="WP_012037861.1">
    <property type="nucleotide sequence ID" value="NC_009480.1"/>
</dbReference>
<sequence>MSEGSHRSSPAARGSAGLAVVTPHAVVLLPGGAPTRVVEDLWRILADPATTAEAVVAALPLRGADEVASFAVIVHEAVGSDGARLQVVLRGDAVVDADVDGDADARRVDARRAQPFYLATLDRVRAYRAGRADAEAGATASGGLPLIAGAVAADAVDWRLGDARSGDARSGDARSGDARSGDARLGDAAGAHADRRGGSPSARHAAPPVDPGSVDPGLVATVLDGPADPGEHAGGPDAREAEAEARAGSAGVPTVAMPAAPAAAEDADADAARVIHAFRILRDGVPHVDAVVPDRIPLDAPAIVGRRPRPPRVVRGVAPRLVAVPSPLGEISGTHLGLRQDAGVIVVTDLDSTNGTVVLAPGAEHLALRPGESLVVVPGTRIDIGDGVVLEILSAR</sequence>
<proteinExistence type="predicted"/>